<proteinExistence type="predicted"/>
<evidence type="ECO:0000313" key="1">
    <source>
        <dbReference type="EMBL" id="OWM90021.1"/>
    </source>
</evidence>
<sequence length="70" mass="7159">MTALTPPAPPTPMVCAKCGGPTTNSSAPPSFPGISPPPTYHPIRALAINLSSESLQSQQQAILLALVPQP</sequence>
<protein>
    <submittedName>
        <fullName evidence="1">Uncharacterized protein</fullName>
    </submittedName>
</protein>
<gene>
    <name evidence="1" type="ORF">CDL15_Pgr026934</name>
</gene>
<evidence type="ECO:0000313" key="2">
    <source>
        <dbReference type="Proteomes" id="UP000197138"/>
    </source>
</evidence>
<accession>A0A218XZQ1</accession>
<dbReference type="EMBL" id="MTKT01000605">
    <property type="protein sequence ID" value="OWM90021.1"/>
    <property type="molecule type" value="Genomic_DNA"/>
</dbReference>
<comment type="caution">
    <text evidence="1">The sequence shown here is derived from an EMBL/GenBank/DDBJ whole genome shotgun (WGS) entry which is preliminary data.</text>
</comment>
<reference evidence="2" key="1">
    <citation type="journal article" date="2017" name="Plant J.">
        <title>The pomegranate (Punica granatum L.) genome and the genomics of punicalagin biosynthesis.</title>
        <authorList>
            <person name="Qin G."/>
            <person name="Xu C."/>
            <person name="Ming R."/>
            <person name="Tang H."/>
            <person name="Guyot R."/>
            <person name="Kramer E.M."/>
            <person name="Hu Y."/>
            <person name="Yi X."/>
            <person name="Qi Y."/>
            <person name="Xu X."/>
            <person name="Gao Z."/>
            <person name="Pan H."/>
            <person name="Jian J."/>
            <person name="Tian Y."/>
            <person name="Yue Z."/>
            <person name="Xu Y."/>
        </authorList>
    </citation>
    <scope>NUCLEOTIDE SEQUENCE [LARGE SCALE GENOMIC DNA]</scope>
    <source>
        <strain evidence="2">cv. Dabenzi</strain>
    </source>
</reference>
<organism evidence="1 2">
    <name type="scientific">Punica granatum</name>
    <name type="common">Pomegranate</name>
    <dbReference type="NCBI Taxonomy" id="22663"/>
    <lineage>
        <taxon>Eukaryota</taxon>
        <taxon>Viridiplantae</taxon>
        <taxon>Streptophyta</taxon>
        <taxon>Embryophyta</taxon>
        <taxon>Tracheophyta</taxon>
        <taxon>Spermatophyta</taxon>
        <taxon>Magnoliopsida</taxon>
        <taxon>eudicotyledons</taxon>
        <taxon>Gunneridae</taxon>
        <taxon>Pentapetalae</taxon>
        <taxon>rosids</taxon>
        <taxon>malvids</taxon>
        <taxon>Myrtales</taxon>
        <taxon>Lythraceae</taxon>
        <taxon>Punica</taxon>
    </lineage>
</organism>
<dbReference type="AlphaFoldDB" id="A0A218XZQ1"/>
<dbReference type="Proteomes" id="UP000197138">
    <property type="component" value="Unassembled WGS sequence"/>
</dbReference>
<name>A0A218XZQ1_PUNGR</name>